<evidence type="ECO:0000256" key="1">
    <source>
        <dbReference type="ARBA" id="ARBA00004141"/>
    </source>
</evidence>
<dbReference type="Pfam" id="PF03248">
    <property type="entry name" value="Rer1"/>
    <property type="match status" value="1"/>
</dbReference>
<evidence type="ECO:0000256" key="2">
    <source>
        <dbReference type="ARBA" id="ARBA00006070"/>
    </source>
</evidence>
<dbReference type="GO" id="GO:0006890">
    <property type="term" value="P:retrograde vesicle-mediated transport, Golgi to endoplasmic reticulum"/>
    <property type="evidence" value="ECO:0007669"/>
    <property type="project" value="TreeGrafter"/>
</dbReference>
<dbReference type="PANTHER" id="PTHR10743">
    <property type="entry name" value="PROTEIN RER1"/>
    <property type="match status" value="1"/>
</dbReference>
<sequence>MQADGHELGSPRLPKLPQSEAILEAIIRSTKQVPMASPENRGFTTPTGLHQVFRQLGDALVPWRVARWLSAAVLTTCFALRIVVLQRAFFITYLLSIHLLNQVLLFLSPSSDSLPSSSGEYRPFTRALSEFRLWVHVACCTGGSLILTFSEQCDIDVDPWILLLYFTALFAYNMKQQIMHMIRHGYVPWSGSKVAKREPRPKNLDV</sequence>
<comment type="subcellular location">
    <subcellularLocation>
        <location evidence="1">Membrane</location>
        <topology evidence="1">Multi-pass membrane protein</topology>
    </subcellularLocation>
</comment>
<evidence type="ECO:0008006" key="8">
    <source>
        <dbReference type="Google" id="ProtNLM"/>
    </source>
</evidence>
<organism evidence="7">
    <name type="scientific">Noctiluca scintillans</name>
    <name type="common">Sea sparkle</name>
    <name type="synonym">Red tide dinoflagellate</name>
    <dbReference type="NCBI Taxonomy" id="2966"/>
    <lineage>
        <taxon>Eukaryota</taxon>
        <taxon>Sar</taxon>
        <taxon>Alveolata</taxon>
        <taxon>Dinophyceae</taxon>
        <taxon>Noctilucales</taxon>
        <taxon>Noctilucaceae</taxon>
        <taxon>Noctiluca</taxon>
    </lineage>
</organism>
<keyword evidence="4 6" id="KW-1133">Transmembrane helix</keyword>
<feature type="transmembrane region" description="Helical" evidence="6">
    <location>
        <begin position="157"/>
        <end position="174"/>
    </location>
</feature>
<dbReference type="GO" id="GO:0005783">
    <property type="term" value="C:endoplasmic reticulum"/>
    <property type="evidence" value="ECO:0007669"/>
    <property type="project" value="GOC"/>
</dbReference>
<dbReference type="InterPro" id="IPR004932">
    <property type="entry name" value="Rer1"/>
</dbReference>
<dbReference type="EMBL" id="HBFQ01048598">
    <property type="protein sequence ID" value="CAD8860372.1"/>
    <property type="molecule type" value="Transcribed_RNA"/>
</dbReference>
<dbReference type="GO" id="GO:0006621">
    <property type="term" value="P:protein retention in ER lumen"/>
    <property type="evidence" value="ECO:0007669"/>
    <property type="project" value="TreeGrafter"/>
</dbReference>
<feature type="transmembrane region" description="Helical" evidence="6">
    <location>
        <begin position="65"/>
        <end position="84"/>
    </location>
</feature>
<evidence type="ECO:0000256" key="5">
    <source>
        <dbReference type="ARBA" id="ARBA00023136"/>
    </source>
</evidence>
<feature type="transmembrane region" description="Helical" evidence="6">
    <location>
        <begin position="90"/>
        <end position="110"/>
    </location>
</feature>
<reference evidence="7" key="1">
    <citation type="submission" date="2021-01" db="EMBL/GenBank/DDBJ databases">
        <authorList>
            <person name="Corre E."/>
            <person name="Pelletier E."/>
            <person name="Niang G."/>
            <person name="Scheremetjew M."/>
            <person name="Finn R."/>
            <person name="Kale V."/>
            <person name="Holt S."/>
            <person name="Cochrane G."/>
            <person name="Meng A."/>
            <person name="Brown T."/>
            <person name="Cohen L."/>
        </authorList>
    </citation>
    <scope>NUCLEOTIDE SEQUENCE</scope>
</reference>
<keyword evidence="3 6" id="KW-0812">Transmembrane</keyword>
<keyword evidence="5 6" id="KW-0472">Membrane</keyword>
<evidence type="ECO:0000313" key="7">
    <source>
        <dbReference type="EMBL" id="CAD8860372.1"/>
    </source>
</evidence>
<proteinExistence type="inferred from homology"/>
<gene>
    <name evidence="7" type="ORF">NSCI0253_LOCUS34726</name>
</gene>
<dbReference type="PANTHER" id="PTHR10743:SF0">
    <property type="entry name" value="PROTEIN RER1"/>
    <property type="match status" value="1"/>
</dbReference>
<dbReference type="GO" id="GO:0000139">
    <property type="term" value="C:Golgi membrane"/>
    <property type="evidence" value="ECO:0007669"/>
    <property type="project" value="TreeGrafter"/>
</dbReference>
<accession>A0A7S1ANY5</accession>
<name>A0A7S1ANY5_NOCSC</name>
<evidence type="ECO:0000256" key="6">
    <source>
        <dbReference type="SAM" id="Phobius"/>
    </source>
</evidence>
<evidence type="ECO:0000256" key="4">
    <source>
        <dbReference type="ARBA" id="ARBA00022989"/>
    </source>
</evidence>
<protein>
    <recommendedName>
        <fullName evidence="8">Protein RER1</fullName>
    </recommendedName>
</protein>
<dbReference type="AlphaFoldDB" id="A0A7S1ANY5"/>
<evidence type="ECO:0000256" key="3">
    <source>
        <dbReference type="ARBA" id="ARBA00022692"/>
    </source>
</evidence>
<comment type="similarity">
    <text evidence="2">Belongs to the RER1 family.</text>
</comment>